<keyword evidence="3" id="KW-1185">Reference proteome</keyword>
<sequence>MIMPAPHIQAQPKVKSTSVFTATRQITATVTKGVKAQNIGKQEDKRSTSVTTHQVAHVNRSEALKDQDD</sequence>
<accession>A0A8X7Q7B1</accession>
<protein>
    <submittedName>
        <fullName evidence="2">Uncharacterized protein</fullName>
    </submittedName>
</protein>
<proteinExistence type="predicted"/>
<dbReference type="OrthoDB" id="10387012at2759"/>
<evidence type="ECO:0000256" key="1">
    <source>
        <dbReference type="SAM" id="MobiDB-lite"/>
    </source>
</evidence>
<name>A0A8X7Q7B1_BRACI</name>
<evidence type="ECO:0000313" key="2">
    <source>
        <dbReference type="EMBL" id="KAG2264343.1"/>
    </source>
</evidence>
<evidence type="ECO:0000313" key="3">
    <source>
        <dbReference type="Proteomes" id="UP000886595"/>
    </source>
</evidence>
<dbReference type="AlphaFoldDB" id="A0A8X7Q7B1"/>
<dbReference type="Proteomes" id="UP000886595">
    <property type="component" value="Unassembled WGS sequence"/>
</dbReference>
<dbReference type="EMBL" id="JAAMPC010000014">
    <property type="protein sequence ID" value="KAG2264343.1"/>
    <property type="molecule type" value="Genomic_DNA"/>
</dbReference>
<reference evidence="2 3" key="1">
    <citation type="submission" date="2020-02" db="EMBL/GenBank/DDBJ databases">
        <authorList>
            <person name="Ma Q."/>
            <person name="Huang Y."/>
            <person name="Song X."/>
            <person name="Pei D."/>
        </authorList>
    </citation>
    <scope>NUCLEOTIDE SEQUENCE [LARGE SCALE GENOMIC DNA]</scope>
    <source>
        <strain evidence="2">Sxm20200214</strain>
        <tissue evidence="2">Leaf</tissue>
    </source>
</reference>
<feature type="compositionally biased region" description="Basic and acidic residues" evidence="1">
    <location>
        <begin position="59"/>
        <end position="69"/>
    </location>
</feature>
<organism evidence="2 3">
    <name type="scientific">Brassica carinata</name>
    <name type="common">Ethiopian mustard</name>
    <name type="synonym">Abyssinian cabbage</name>
    <dbReference type="NCBI Taxonomy" id="52824"/>
    <lineage>
        <taxon>Eukaryota</taxon>
        <taxon>Viridiplantae</taxon>
        <taxon>Streptophyta</taxon>
        <taxon>Embryophyta</taxon>
        <taxon>Tracheophyta</taxon>
        <taxon>Spermatophyta</taxon>
        <taxon>Magnoliopsida</taxon>
        <taxon>eudicotyledons</taxon>
        <taxon>Gunneridae</taxon>
        <taxon>Pentapetalae</taxon>
        <taxon>rosids</taxon>
        <taxon>malvids</taxon>
        <taxon>Brassicales</taxon>
        <taxon>Brassicaceae</taxon>
        <taxon>Brassiceae</taxon>
        <taxon>Brassica</taxon>
    </lineage>
</organism>
<gene>
    <name evidence="2" type="ORF">Bca52824_071422</name>
</gene>
<comment type="caution">
    <text evidence="2">The sequence shown here is derived from an EMBL/GenBank/DDBJ whole genome shotgun (WGS) entry which is preliminary data.</text>
</comment>
<feature type="region of interest" description="Disordered" evidence="1">
    <location>
        <begin position="38"/>
        <end position="69"/>
    </location>
</feature>